<gene>
    <name evidence="1" type="ORF">CU097_007449</name>
</gene>
<evidence type="ECO:0000313" key="1">
    <source>
        <dbReference type="EMBL" id="RCH84009.1"/>
    </source>
</evidence>
<accession>A0A367J2E5</accession>
<proteinExistence type="predicted"/>
<evidence type="ECO:0000313" key="2">
    <source>
        <dbReference type="Proteomes" id="UP000252139"/>
    </source>
</evidence>
<reference evidence="1 2" key="1">
    <citation type="journal article" date="2018" name="G3 (Bethesda)">
        <title>Phylogenetic and Phylogenomic Definition of Rhizopus Species.</title>
        <authorList>
            <person name="Gryganskyi A.P."/>
            <person name="Golan J."/>
            <person name="Dolatabadi S."/>
            <person name="Mondo S."/>
            <person name="Robb S."/>
            <person name="Idnurm A."/>
            <person name="Muszewska A."/>
            <person name="Steczkiewicz K."/>
            <person name="Masonjones S."/>
            <person name="Liao H.L."/>
            <person name="Gajdeczka M.T."/>
            <person name="Anike F."/>
            <person name="Vuek A."/>
            <person name="Anishchenko I.M."/>
            <person name="Voigt K."/>
            <person name="de Hoog G.S."/>
            <person name="Smith M.E."/>
            <person name="Heitman J."/>
            <person name="Vilgalys R."/>
            <person name="Stajich J.E."/>
        </authorList>
    </citation>
    <scope>NUCLEOTIDE SEQUENCE [LARGE SCALE GENOMIC DNA]</scope>
    <source>
        <strain evidence="1 2">CBS 357.93</strain>
    </source>
</reference>
<dbReference type="EMBL" id="PJQL01002487">
    <property type="protein sequence ID" value="RCH84009.1"/>
    <property type="molecule type" value="Genomic_DNA"/>
</dbReference>
<keyword evidence="2" id="KW-1185">Reference proteome</keyword>
<dbReference type="Proteomes" id="UP000252139">
    <property type="component" value="Unassembled WGS sequence"/>
</dbReference>
<organism evidence="1 2">
    <name type="scientific">Rhizopus azygosporus</name>
    <name type="common">Rhizopus microsporus var. azygosporus</name>
    <dbReference type="NCBI Taxonomy" id="86630"/>
    <lineage>
        <taxon>Eukaryota</taxon>
        <taxon>Fungi</taxon>
        <taxon>Fungi incertae sedis</taxon>
        <taxon>Mucoromycota</taxon>
        <taxon>Mucoromycotina</taxon>
        <taxon>Mucoromycetes</taxon>
        <taxon>Mucorales</taxon>
        <taxon>Mucorineae</taxon>
        <taxon>Rhizopodaceae</taxon>
        <taxon>Rhizopus</taxon>
    </lineage>
</organism>
<dbReference type="OrthoDB" id="2287121at2759"/>
<comment type="caution">
    <text evidence="1">The sequence shown here is derived from an EMBL/GenBank/DDBJ whole genome shotgun (WGS) entry which is preliminary data.</text>
</comment>
<sequence length="214" mass="24930">QNPKFELLIIGGFIGYEEGRMVPFVGTSVPMSRFEMDITSYRTSEIYSLTVPPSTKTSGCLLKQYYKKDAKRLWSFHSLRFYNDGLYPINPLRVRDHPIVSEDSLLECASFLLRTFAYLEIDRSKIGDLLVKVKNDEKLKRKLKLSADGFNTFSELKPLINKKGSHTTIFNTLSELEEKEEVDFFKDDRKNKEKTEANSARCWEERILFKDKET</sequence>
<name>A0A367J2E5_RHIAZ</name>
<dbReference type="AlphaFoldDB" id="A0A367J2E5"/>
<feature type="non-terminal residue" evidence="1">
    <location>
        <position position="1"/>
    </location>
</feature>
<protein>
    <submittedName>
        <fullName evidence="1">Uncharacterized protein</fullName>
    </submittedName>
</protein>